<evidence type="ECO:0000313" key="3">
    <source>
        <dbReference type="Proteomes" id="UP000249819"/>
    </source>
</evidence>
<dbReference type="Proteomes" id="UP000249819">
    <property type="component" value="Unassembled WGS sequence"/>
</dbReference>
<protein>
    <submittedName>
        <fullName evidence="2">Uncharacterized protein (TIGR02246 family)</fullName>
    </submittedName>
</protein>
<sequence length="147" mass="16723">MESHHHREETHIGALITAQDQAVSDRDFNAAVEYFQYDVKIFDIVGPLQDQGARELKNRLMAWMETFSEEPALLSTHQLVVVAEESVAFSNCLKHMNAQLKTGKKVDMYWRETLCWEKLQGEWKIVASHSSVPFNTATGMAEVGLKV</sequence>
<dbReference type="EMBL" id="QLMA01000003">
    <property type="protein sequence ID" value="RAJ83469.1"/>
    <property type="molecule type" value="Genomic_DNA"/>
</dbReference>
<evidence type="ECO:0000313" key="2">
    <source>
        <dbReference type="EMBL" id="RAJ83469.1"/>
    </source>
</evidence>
<dbReference type="Gene3D" id="3.10.450.50">
    <property type="match status" value="1"/>
</dbReference>
<accession>A0A327W2J8</accession>
<organism evidence="2 3">
    <name type="scientific">Chitinophaga dinghuensis</name>
    <dbReference type="NCBI Taxonomy" id="1539050"/>
    <lineage>
        <taxon>Bacteria</taxon>
        <taxon>Pseudomonadati</taxon>
        <taxon>Bacteroidota</taxon>
        <taxon>Chitinophagia</taxon>
        <taxon>Chitinophagales</taxon>
        <taxon>Chitinophagaceae</taxon>
        <taxon>Chitinophaga</taxon>
    </lineage>
</organism>
<dbReference type="OrthoDB" id="9812295at2"/>
<dbReference type="Pfam" id="PF13474">
    <property type="entry name" value="SnoaL_3"/>
    <property type="match status" value="1"/>
</dbReference>
<gene>
    <name evidence="2" type="ORF">CLV59_103437</name>
</gene>
<proteinExistence type="predicted"/>
<dbReference type="RefSeq" id="WP_111592113.1">
    <property type="nucleotide sequence ID" value="NZ_QLMA01000003.1"/>
</dbReference>
<dbReference type="InterPro" id="IPR037401">
    <property type="entry name" value="SnoaL-like"/>
</dbReference>
<evidence type="ECO:0000259" key="1">
    <source>
        <dbReference type="Pfam" id="PF13474"/>
    </source>
</evidence>
<keyword evidence="3" id="KW-1185">Reference proteome</keyword>
<dbReference type="InterPro" id="IPR032710">
    <property type="entry name" value="NTF2-like_dom_sf"/>
</dbReference>
<dbReference type="SUPFAM" id="SSF54427">
    <property type="entry name" value="NTF2-like"/>
    <property type="match status" value="1"/>
</dbReference>
<feature type="domain" description="SnoaL-like" evidence="1">
    <location>
        <begin position="14"/>
        <end position="134"/>
    </location>
</feature>
<reference evidence="2 3" key="1">
    <citation type="submission" date="2018-06" db="EMBL/GenBank/DDBJ databases">
        <title>Genomic Encyclopedia of Archaeal and Bacterial Type Strains, Phase II (KMG-II): from individual species to whole genera.</title>
        <authorList>
            <person name="Goeker M."/>
        </authorList>
    </citation>
    <scope>NUCLEOTIDE SEQUENCE [LARGE SCALE GENOMIC DNA]</scope>
    <source>
        <strain evidence="2 3">DSM 29821</strain>
    </source>
</reference>
<dbReference type="AlphaFoldDB" id="A0A327W2J8"/>
<comment type="caution">
    <text evidence="2">The sequence shown here is derived from an EMBL/GenBank/DDBJ whole genome shotgun (WGS) entry which is preliminary data.</text>
</comment>
<name>A0A327W2J8_9BACT</name>